<dbReference type="GO" id="GO:0004843">
    <property type="term" value="F:cysteine-type deubiquitinase activity"/>
    <property type="evidence" value="ECO:0007669"/>
    <property type="project" value="InterPro"/>
</dbReference>
<reference evidence="3 4" key="1">
    <citation type="submission" date="2017-06" db="EMBL/GenBank/DDBJ databases">
        <title>Draft genome sequence of a variant of Elsinoe murrayae.</title>
        <authorList>
            <person name="Cheng Q."/>
        </authorList>
    </citation>
    <scope>NUCLEOTIDE SEQUENCE [LARGE SCALE GENOMIC DNA]</scope>
    <source>
        <strain evidence="3 4">CQ-2017a</strain>
    </source>
</reference>
<dbReference type="InterPro" id="IPR050164">
    <property type="entry name" value="Peptidase_C19"/>
</dbReference>
<dbReference type="OrthoDB" id="420187at2759"/>
<feature type="region of interest" description="Disordered" evidence="1">
    <location>
        <begin position="2399"/>
        <end position="2450"/>
    </location>
</feature>
<dbReference type="InterPro" id="IPR018200">
    <property type="entry name" value="USP_CS"/>
</dbReference>
<dbReference type="PANTHER" id="PTHR24006">
    <property type="entry name" value="UBIQUITIN CARBOXYL-TERMINAL HYDROLASE"/>
    <property type="match status" value="1"/>
</dbReference>
<dbReference type="Proteomes" id="UP000243797">
    <property type="component" value="Unassembled WGS sequence"/>
</dbReference>
<dbReference type="GO" id="GO:0016579">
    <property type="term" value="P:protein deubiquitination"/>
    <property type="evidence" value="ECO:0007669"/>
    <property type="project" value="InterPro"/>
</dbReference>
<dbReference type="Gene3D" id="3.90.70.10">
    <property type="entry name" value="Cysteine proteinases"/>
    <property type="match status" value="1"/>
</dbReference>
<feature type="compositionally biased region" description="Basic and acidic residues" evidence="1">
    <location>
        <begin position="42"/>
        <end position="51"/>
    </location>
</feature>
<dbReference type="GO" id="GO:0005634">
    <property type="term" value="C:nucleus"/>
    <property type="evidence" value="ECO:0007669"/>
    <property type="project" value="TreeGrafter"/>
</dbReference>
<sequence length="2450" mass="276085">MASPAGGSCTDEPHPPPNSPLPDQMELPQTPENNAKRRRLSRDHPSPEHLNLDAMAGASPLTSPPKTDTATCFEDVPIREGSEDSVVLVQPDDEVDGYISTYPFTGFSTAELAAEALLAHVKDSAEIRTVSAFFDWLGATALQSESFKHITRDDVGRRREFWSSTGEALRVILNSSTFTTLMSNTSMDTIDDLITTLSWVTQRFIELEREQVDEDVSRRDSVGVEKEDFAPCYHPRYLSFFRTYHHLLRFDAEEELDSSVRQQAVSGAIKSAVRDSITDGRCTDSIIHICRSIITKKRIDKDLFAMLRVCLDILGYLVCYIKSDEDQQPYAAFVEELRQLFLIAESSLVPKLATQTEINAPLEQRMTMMVKSLRPLLDHLLDIDTHETSLFESKYILPTLSWSAAKDTSDAPMLSPSDFMAIIAVRGASRSAMLATAWCMLRSVSYMRMPEKAAQISSMLAIGFTLSSIGSSHDARTGLSERRLIGRLLRSLDFFDLAISAPAEHQIIEMKSFKAALDFLIGTDTFDDRITTMIWARTMAAEVSADYEACLDSLHRISGAGAAPKHIAHLISLLPTATQVTPRYGVDDLLERCVKELMRKDLYIDHSEIQIEVVKSLKTLLGTLQNSHVTTPGERILSVAINALKTVVHPRISNMNLEPILLECLADMINDDVNAYGSMQTLIALSHVCAHRVRAIIPPRDMAISTFEALRRFVQFHKDKPHSDMIQVNYNIRTHLALRSLMASTEDSLPIDGDELFRITLGEDAIGSLDRSLALQYWVDSADTCAPLAQLLVEKIEANMINMQTITPHGLSYQLTFDFLSDAPSRAQALKNFLTPATHAMLKTNCHHVMNALYKRIDDYLFGSERNQLHVRETEEAQRMVTRACIDVLLDDESTVAVNVLNRFLEHSIKLRTWSDGKQRSLERGQNGDMVLYFGDTAEKDVADVVRLVVIYRSRTGDFRREVWVVNRGTTVAEIEVALKFAVGDDRIRIIRQGRPFDFAELDPESQWFDQPAPEISLLVDTVAEGLAPANKDHGSPRSVIESGILDRYWDIYEQLYHTGTFGHSVASLLLKITYRDDDHPFRHANIDRNFDPSRSHSVWKTTYGIGLVTRHLEHQKKRNFVDETMNVQSIRNLLALLEPYEGNLQLTSDVTEIVKRLLMQPASEQSRSSCFDNPEDTYQLLIKLIADVKDRVVRDASEPYGQVALGHLLECLYESALCNDKIAAKLTEDTDSMALIQMLLTDSGSVVSGVLSFSMSKSIPGMPDPESEAEICGVHASPQANEYVVRGGKIKQWATSFSCDMMVASAMDPSAPPAIYTLAAATFAGFACHTLSGGRHQQAFDQLLEHVSVVGHEDRCDLDVERKVSALCRMLETCAMQAKNDDVRLHIPDETVSILQSFLFDHPSIHESRDHRLVRVRSPECRNPIYQALTRLFEHRHDAVQLLQSMQNLLNDYDCGTTLYVSGVESIRSKGKPVGLENMSMTCYLNSLLQQLFMNYDFRRFILNVAITDVDRQQVLVEIQRTFAFLQDSVRTAYRPEGLTKILDIDVTQQEDAQLFFGMLIGRLEDEMLDEHAKKTFKSFYHGRERSQIKGACGHVSDSTEEFLNLSLTVENMATLSESLDNYVQGEEMNEANKFRCSECETMQRQALVDAHRRTRLDRVPDNLVIGLKRFKYSLTGAEKMNDKLVYPDQIDMARYTVQFGAEAGEQPEPDMFELVGVVIHQGSLNFGHYWSYVKDHTTYGQKDGKWYRIEDSNAAIVTLQDVVKAGVGGRDRSTRSGLWLGEKSDNAYVLFYRRSGSAPDLNGFADAVEGASSVIADAVKCDNEQALHTETLFEPGCEKYVSDLINKECSDCLCERCWFGYDSEGLQLGLSYLLRVSLSGKETMRIEQMGNVILQAIKRNKGLAIDAAETLLDDANTDRWLLNESHDHRKAFNGLFIKVLDLARQADAVKYGTASEYRPQGEDLNKSTLIYKVLERLLGKIDRVVEANFTIGTYFLLLDNFARLGCVEMNLLARSPLLEMAIQLLYVRFVPVGASKFPEIKKQVDARRSFPWGPLILFIAFALTHLTEYRTDRIRGQECDDDDRLLVNGVKRLFPNEEESKLIGTRRTWYGLAYSGLAWAALNALENTNNWHYDQYPPSHLLAAMTYRYSDPWLIDWGTRTLCQALINADNSADFYRYSLPAEYVCLCPEVATSTKSAVLHAVIKEAHTLREIAQRSIALVESVAWAMLGDLKLLKAVTDWMHGLLFNRSPTVRREMSAFIRKVAALDGSRADPASLMSAMLADQTLLQLLTGLTPTIQENIRSRDRGRNEYVKYATATYFGVAESLVQRYKAIMEIDVKEDPIGLYDRLVELDVDEVQRQARGRVVMEIADKWDAAQKLHAFAQRYGWALGERRGRKRDSEELEESSDESSDMETVKSSDKEETEQEEVEGDGVWEVEEEAGEGEED</sequence>
<organism evidence="3 4">
    <name type="scientific">Sphaceloma murrayae</name>
    <dbReference type="NCBI Taxonomy" id="2082308"/>
    <lineage>
        <taxon>Eukaryota</taxon>
        <taxon>Fungi</taxon>
        <taxon>Dikarya</taxon>
        <taxon>Ascomycota</taxon>
        <taxon>Pezizomycotina</taxon>
        <taxon>Dothideomycetes</taxon>
        <taxon>Dothideomycetidae</taxon>
        <taxon>Myriangiales</taxon>
        <taxon>Elsinoaceae</taxon>
        <taxon>Sphaceloma</taxon>
    </lineage>
</organism>
<dbReference type="InterPro" id="IPR001394">
    <property type="entry name" value="Peptidase_C19_UCH"/>
</dbReference>
<dbReference type="InterPro" id="IPR038765">
    <property type="entry name" value="Papain-like_cys_pep_sf"/>
</dbReference>
<dbReference type="PANTHER" id="PTHR24006:SF925">
    <property type="entry name" value="UBIQUITINYL HYDROLASE 1"/>
    <property type="match status" value="1"/>
</dbReference>
<dbReference type="Pfam" id="PF00443">
    <property type="entry name" value="UCH"/>
    <property type="match status" value="1"/>
</dbReference>
<name>A0A2K1QWN4_9PEZI</name>
<dbReference type="GO" id="GO:0005829">
    <property type="term" value="C:cytosol"/>
    <property type="evidence" value="ECO:0007669"/>
    <property type="project" value="TreeGrafter"/>
</dbReference>
<feature type="compositionally biased region" description="Polar residues" evidence="1">
    <location>
        <begin position="60"/>
        <end position="69"/>
    </location>
</feature>
<dbReference type="InParanoid" id="A0A2K1QWN4"/>
<evidence type="ECO:0000259" key="2">
    <source>
        <dbReference type="PROSITE" id="PS50235"/>
    </source>
</evidence>
<protein>
    <recommendedName>
        <fullName evidence="2">USP domain-containing protein</fullName>
    </recommendedName>
</protein>
<dbReference type="PROSITE" id="PS00973">
    <property type="entry name" value="USP_2"/>
    <property type="match status" value="1"/>
</dbReference>
<dbReference type="SUPFAM" id="SSF54001">
    <property type="entry name" value="Cysteine proteinases"/>
    <property type="match status" value="1"/>
</dbReference>
<proteinExistence type="predicted"/>
<feature type="domain" description="USP" evidence="2">
    <location>
        <begin position="1475"/>
        <end position="1797"/>
    </location>
</feature>
<dbReference type="InterPro" id="IPR028889">
    <property type="entry name" value="USP"/>
</dbReference>
<evidence type="ECO:0000313" key="3">
    <source>
        <dbReference type="EMBL" id="PNS19462.1"/>
    </source>
</evidence>
<dbReference type="PROSITE" id="PS50235">
    <property type="entry name" value="USP_3"/>
    <property type="match status" value="1"/>
</dbReference>
<comment type="caution">
    <text evidence="3">The sequence shown here is derived from an EMBL/GenBank/DDBJ whole genome shotgun (WGS) entry which is preliminary data.</text>
</comment>
<dbReference type="STRING" id="2082308.A0A2K1QWN4"/>
<gene>
    <name evidence="3" type="ORF">CAC42_7306</name>
</gene>
<feature type="compositionally biased region" description="Acidic residues" evidence="1">
    <location>
        <begin position="2425"/>
        <end position="2450"/>
    </location>
</feature>
<evidence type="ECO:0000256" key="1">
    <source>
        <dbReference type="SAM" id="MobiDB-lite"/>
    </source>
</evidence>
<accession>A0A2K1QWN4</accession>
<evidence type="ECO:0000313" key="4">
    <source>
        <dbReference type="Proteomes" id="UP000243797"/>
    </source>
</evidence>
<feature type="compositionally biased region" description="Acidic residues" evidence="1">
    <location>
        <begin position="2404"/>
        <end position="2415"/>
    </location>
</feature>
<dbReference type="EMBL" id="NKHZ01000031">
    <property type="protein sequence ID" value="PNS19462.1"/>
    <property type="molecule type" value="Genomic_DNA"/>
</dbReference>
<feature type="region of interest" description="Disordered" evidence="1">
    <location>
        <begin position="1"/>
        <end position="69"/>
    </location>
</feature>
<keyword evidence="4" id="KW-1185">Reference proteome</keyword>